<keyword evidence="2" id="KW-0378">Hydrolase</keyword>
<dbReference type="AlphaFoldDB" id="A0A7K3WLY1"/>
<feature type="signal peptide" evidence="1">
    <location>
        <begin position="1"/>
        <end position="19"/>
    </location>
</feature>
<dbReference type="Gene3D" id="2.40.160.20">
    <property type="match status" value="1"/>
</dbReference>
<evidence type="ECO:0000313" key="3">
    <source>
        <dbReference type="Proteomes" id="UP000486602"/>
    </source>
</evidence>
<dbReference type="RefSeq" id="WP_163283200.1">
    <property type="nucleotide sequence ID" value="NZ_JAAGVY010000003.1"/>
</dbReference>
<accession>A0A7K3WLY1</accession>
<name>A0A7K3WLY1_9FLAO</name>
<dbReference type="Pfam" id="PF09411">
    <property type="entry name" value="PagL"/>
    <property type="match status" value="1"/>
</dbReference>
<evidence type="ECO:0000256" key="1">
    <source>
        <dbReference type="SAM" id="SignalP"/>
    </source>
</evidence>
<reference evidence="2 3" key="1">
    <citation type="submission" date="2020-02" db="EMBL/GenBank/DDBJ databases">
        <title>Out from the shadows clarifying the taxonomy of the family Cryomorphaceae and related taxa by utilizing the GTDB taxonomic framework.</title>
        <authorList>
            <person name="Bowman J.P."/>
        </authorList>
    </citation>
    <scope>NUCLEOTIDE SEQUENCE [LARGE SCALE GENOMIC DNA]</scope>
    <source>
        <strain evidence="2 3">QSSC 1-22</strain>
    </source>
</reference>
<keyword evidence="3" id="KW-1185">Reference proteome</keyword>
<dbReference type="Proteomes" id="UP000486602">
    <property type="component" value="Unassembled WGS sequence"/>
</dbReference>
<organism evidence="2 3">
    <name type="scientific">Cryomorpha ignava</name>
    <dbReference type="NCBI Taxonomy" id="101383"/>
    <lineage>
        <taxon>Bacteria</taxon>
        <taxon>Pseudomonadati</taxon>
        <taxon>Bacteroidota</taxon>
        <taxon>Flavobacteriia</taxon>
        <taxon>Flavobacteriales</taxon>
        <taxon>Cryomorphaceae</taxon>
        <taxon>Cryomorpha</taxon>
    </lineage>
</organism>
<sequence length="357" mass="39896">MRVIFVIFLFFCFAFSANGQDTLRHSTFSIAPMGGVILPHHPNMKYLVTGHLPGAELELAFTTDGSKPWHHAYNFPSWGFSLDGYNLRSPSLGYAGALRIFYDLPLSRNRVLGLKMGLGIGYLEKPFDLENNFHNSAIGSHVNVALGLNLYGRVALSDNWLLKPGIGIHHFSNGAITLPNTGINLAMIKLLFTYSPSGFETPQRIEKPFEKSQLEILAGTSFGVKQVAPIGSKRYGVANLFTIVQKRVNEKSTFGAELGLNYNASLQHRDVGAEKASMNSADNYRAYLAGLYQLNFDPLAIRFQIGTYLFPRFDADGMIFFRYHVVYNFDRWQAFIGLKSHYAKADNGELGIAYKLR</sequence>
<dbReference type="InterPro" id="IPR018550">
    <property type="entry name" value="Lipid-A_deacylase-rel"/>
</dbReference>
<dbReference type="GO" id="GO:0016787">
    <property type="term" value="F:hydrolase activity"/>
    <property type="evidence" value="ECO:0007669"/>
    <property type="project" value="UniProtKB-KW"/>
</dbReference>
<evidence type="ECO:0000313" key="2">
    <source>
        <dbReference type="EMBL" id="NEN22474.1"/>
    </source>
</evidence>
<dbReference type="EMBL" id="JAAGVY010000003">
    <property type="protein sequence ID" value="NEN22474.1"/>
    <property type="molecule type" value="Genomic_DNA"/>
</dbReference>
<proteinExistence type="predicted"/>
<gene>
    <name evidence="2" type="ORF">G3O08_03025</name>
</gene>
<protein>
    <submittedName>
        <fullName evidence="2">Acyloxyacyl hydrolase</fullName>
    </submittedName>
</protein>
<comment type="caution">
    <text evidence="2">The sequence shown here is derived from an EMBL/GenBank/DDBJ whole genome shotgun (WGS) entry which is preliminary data.</text>
</comment>
<keyword evidence="1" id="KW-0732">Signal</keyword>
<feature type="chain" id="PRO_5029674784" evidence="1">
    <location>
        <begin position="20"/>
        <end position="357"/>
    </location>
</feature>